<accession>A0A1X7IFI3</accession>
<evidence type="ECO:0000313" key="2">
    <source>
        <dbReference type="Proteomes" id="UP000193420"/>
    </source>
</evidence>
<organism evidence="1 2">
    <name type="scientific">Arenibacter troitsensis</name>
    <dbReference type="NCBI Taxonomy" id="188872"/>
    <lineage>
        <taxon>Bacteria</taxon>
        <taxon>Pseudomonadati</taxon>
        <taxon>Bacteroidota</taxon>
        <taxon>Flavobacteriia</taxon>
        <taxon>Flavobacteriales</taxon>
        <taxon>Flavobacteriaceae</taxon>
        <taxon>Arenibacter</taxon>
    </lineage>
</organism>
<keyword evidence="2" id="KW-1185">Reference proteome</keyword>
<dbReference type="AlphaFoldDB" id="A0A1X7IFI3"/>
<evidence type="ECO:0000313" key="1">
    <source>
        <dbReference type="EMBL" id="SMG13496.1"/>
    </source>
</evidence>
<dbReference type="Proteomes" id="UP000193420">
    <property type="component" value="Unassembled WGS sequence"/>
</dbReference>
<proteinExistence type="predicted"/>
<protein>
    <submittedName>
        <fullName evidence="1">Uncharacterized protein</fullName>
    </submittedName>
</protein>
<gene>
    <name evidence="1" type="ORF">SAMN03080602_00788</name>
</gene>
<name>A0A1X7IFI3_9FLAO</name>
<reference evidence="2" key="1">
    <citation type="submission" date="2017-04" db="EMBL/GenBank/DDBJ databases">
        <authorList>
            <person name="Varghese N."/>
            <person name="Submissions S."/>
        </authorList>
    </citation>
    <scope>NUCLEOTIDE SEQUENCE [LARGE SCALE GENOMIC DNA]</scope>
    <source>
        <strain evidence="2">DSM 19835</strain>
    </source>
</reference>
<sequence>MVQKMDSDLPDFVGREKKGQAALRRLFFRAPEEVEKTYLWRQARTEKLPMRTVVVCPRREDWIGRDFRLPQAWKIKSYRNTDFSIHDKKNYGPNVLCAISVYLRKLNY</sequence>
<dbReference type="EMBL" id="FXAO01000001">
    <property type="protein sequence ID" value="SMG13496.1"/>
    <property type="molecule type" value="Genomic_DNA"/>
</dbReference>